<dbReference type="InterPro" id="IPR010539">
    <property type="entry name" value="BaxI_1-like"/>
</dbReference>
<feature type="transmembrane region" description="Helical" evidence="2">
    <location>
        <begin position="85"/>
        <end position="105"/>
    </location>
</feature>
<feature type="transmembrane region" description="Helical" evidence="2">
    <location>
        <begin position="231"/>
        <end position="256"/>
    </location>
</feature>
<evidence type="ECO:0000256" key="1">
    <source>
        <dbReference type="SAM" id="MobiDB-lite"/>
    </source>
</evidence>
<accession>A0A8H9GJK5</accession>
<dbReference type="PANTHER" id="PTHR41282">
    <property type="entry name" value="CONSERVED TRANSMEMBRANE PROTEIN-RELATED"/>
    <property type="match status" value="1"/>
</dbReference>
<evidence type="ECO:0000313" key="4">
    <source>
        <dbReference type="Proteomes" id="UP000655589"/>
    </source>
</evidence>
<feature type="region of interest" description="Disordered" evidence="1">
    <location>
        <begin position="1"/>
        <end position="51"/>
    </location>
</feature>
<dbReference type="Pfam" id="PF12811">
    <property type="entry name" value="BaxI_1"/>
    <property type="match status" value="1"/>
</dbReference>
<proteinExistence type="predicted"/>
<gene>
    <name evidence="3" type="ORF">GCM10010102_28400</name>
</gene>
<feature type="transmembrane region" description="Helical" evidence="2">
    <location>
        <begin position="111"/>
        <end position="132"/>
    </location>
</feature>
<feature type="transmembrane region" description="Helical" evidence="2">
    <location>
        <begin position="197"/>
        <end position="219"/>
    </location>
</feature>
<evidence type="ECO:0000256" key="2">
    <source>
        <dbReference type="SAM" id="Phobius"/>
    </source>
</evidence>
<feature type="transmembrane region" description="Helical" evidence="2">
    <location>
        <begin position="139"/>
        <end position="159"/>
    </location>
</feature>
<evidence type="ECO:0000313" key="3">
    <source>
        <dbReference type="EMBL" id="GGM31359.1"/>
    </source>
</evidence>
<feature type="transmembrane region" description="Helical" evidence="2">
    <location>
        <begin position="268"/>
        <end position="288"/>
    </location>
</feature>
<dbReference type="EMBL" id="BMPT01000011">
    <property type="protein sequence ID" value="GGM31359.1"/>
    <property type="molecule type" value="Genomic_DNA"/>
</dbReference>
<organism evidence="3 4">
    <name type="scientific">Promicromonospora citrea</name>
    <dbReference type="NCBI Taxonomy" id="43677"/>
    <lineage>
        <taxon>Bacteria</taxon>
        <taxon>Bacillati</taxon>
        <taxon>Actinomycetota</taxon>
        <taxon>Actinomycetes</taxon>
        <taxon>Micrococcales</taxon>
        <taxon>Promicromonosporaceae</taxon>
        <taxon>Promicromonospora</taxon>
    </lineage>
</organism>
<keyword evidence="2" id="KW-1133">Transmembrane helix</keyword>
<keyword evidence="2" id="KW-0472">Membrane</keyword>
<dbReference type="PANTHER" id="PTHR41282:SF1">
    <property type="entry name" value="CONSERVED TRANSMEMBRANE PROTEIN-RELATED"/>
    <property type="match status" value="1"/>
</dbReference>
<feature type="compositionally biased region" description="Low complexity" evidence="1">
    <location>
        <begin position="26"/>
        <end position="38"/>
    </location>
</feature>
<comment type="caution">
    <text evidence="3">The sequence shown here is derived from an EMBL/GenBank/DDBJ whole genome shotgun (WGS) entry which is preliminary data.</text>
</comment>
<dbReference type="AlphaFoldDB" id="A0A8H9GJK5"/>
<name>A0A8H9GJK5_9MICO</name>
<protein>
    <submittedName>
        <fullName evidence="3">Membrane protein</fullName>
    </submittedName>
</protein>
<sequence length="303" mass="32032">MSNPVFSRSDVFGEPRRTGAPGASRGGTATYPTQTPAYGTPPQPGQYGQYGAQGQQAMDAAELDAMYRSPSATTADTKRMTYDDVIVKTGGLLALLVVVAAATWTLVPRELLGGVMIVGLIGGLVLGLVNAFKRNPSPALIVAYTVFEGAFLGAISLMFNTLYDGVVLQAVLGTVSVFAVSLFLFKSGRVRVTAKFTRWLMFAMLGYALFSLVNLVLMWTGVLGEFGMRSWGGGIVGIVVGLVAVGLAAASLIVDFDSIKRGVEAGAPARMAWAAAFGLLVTLVWLYLELLRLLAIVSSFARE</sequence>
<keyword evidence="4" id="KW-1185">Reference proteome</keyword>
<keyword evidence="2" id="KW-0812">Transmembrane</keyword>
<reference evidence="3" key="2">
    <citation type="submission" date="2020-09" db="EMBL/GenBank/DDBJ databases">
        <authorList>
            <person name="Sun Q."/>
            <person name="Ohkuma M."/>
        </authorList>
    </citation>
    <scope>NUCLEOTIDE SEQUENCE</scope>
    <source>
        <strain evidence="3">JCM 3051</strain>
    </source>
</reference>
<dbReference type="Proteomes" id="UP000655589">
    <property type="component" value="Unassembled WGS sequence"/>
</dbReference>
<feature type="transmembrane region" description="Helical" evidence="2">
    <location>
        <begin position="165"/>
        <end position="185"/>
    </location>
</feature>
<reference evidence="3" key="1">
    <citation type="journal article" date="2014" name="Int. J. Syst. Evol. Microbiol.">
        <title>Complete genome sequence of Corynebacterium casei LMG S-19264T (=DSM 44701T), isolated from a smear-ripened cheese.</title>
        <authorList>
            <consortium name="US DOE Joint Genome Institute (JGI-PGF)"/>
            <person name="Walter F."/>
            <person name="Albersmeier A."/>
            <person name="Kalinowski J."/>
            <person name="Ruckert C."/>
        </authorList>
    </citation>
    <scope>NUCLEOTIDE SEQUENCE</scope>
    <source>
        <strain evidence="3">JCM 3051</strain>
    </source>
</reference>
<dbReference type="PIRSF" id="PIRSF009160">
    <property type="entry name" value="UCP009160"/>
    <property type="match status" value="1"/>
</dbReference>
<dbReference type="RefSeq" id="WP_171106866.1">
    <property type="nucleotide sequence ID" value="NZ_BMPT01000011.1"/>
</dbReference>